<evidence type="ECO:0000313" key="3">
    <source>
        <dbReference type="EMBL" id="UTW09031.1"/>
    </source>
</evidence>
<sequence length="378" mass="40995">MHDADYLIIGAGIAGASTGYWLAPHGRVQVLERESQPGYHSTGRSAALYTVAYGPPHVRALTAASRPFFEAPPPGFAEQPLLSPRGELTVDFNGDPDELERQYQAATACVAETRRLTPEQACALLPALRRQQVFGAFYDPTAADIDTHALHQGYLRGIRQQGGQITCDSEVTAIERRDDAWEVRCGARRYRARVLINAAGAWCDRVAELAGIKPLGLVPKRRSAFTFAPPEGLDVQHWPMLLALDDAFYLKPDAGMLLGSPANADPVEPHDVQPEELDIATGIYHIEQATQLHIHRPQHSWAGLRSFVVDGDLVGGYEPEVPGFFWVAAQGGYGIQTSAAMGQACAALVRGEPLPTQLTGFGVSAESLSPARLRSQTR</sequence>
<dbReference type="PANTHER" id="PTHR13847:SF287">
    <property type="entry name" value="FAD-DEPENDENT OXIDOREDUCTASE DOMAIN-CONTAINING PROTEIN 1"/>
    <property type="match status" value="1"/>
</dbReference>
<accession>A0ABY5H9L4</accession>
<dbReference type="Gene3D" id="3.30.9.10">
    <property type="entry name" value="D-Amino Acid Oxidase, subunit A, domain 2"/>
    <property type="match status" value="1"/>
</dbReference>
<dbReference type="PANTHER" id="PTHR13847">
    <property type="entry name" value="SARCOSINE DEHYDROGENASE-RELATED"/>
    <property type="match status" value="1"/>
</dbReference>
<dbReference type="InterPro" id="IPR036188">
    <property type="entry name" value="FAD/NAD-bd_sf"/>
</dbReference>
<organism evidence="3 4">
    <name type="scientific">Pseudomonas benzenivorans</name>
    <dbReference type="NCBI Taxonomy" id="556533"/>
    <lineage>
        <taxon>Bacteria</taxon>
        <taxon>Pseudomonadati</taxon>
        <taxon>Pseudomonadota</taxon>
        <taxon>Gammaproteobacteria</taxon>
        <taxon>Pseudomonadales</taxon>
        <taxon>Pseudomonadaceae</taxon>
        <taxon>Pseudomonas</taxon>
    </lineage>
</organism>
<dbReference type="Proteomes" id="UP001059672">
    <property type="component" value="Chromosome"/>
</dbReference>
<dbReference type="Pfam" id="PF01266">
    <property type="entry name" value="DAO"/>
    <property type="match status" value="1"/>
</dbReference>
<evidence type="ECO:0000256" key="1">
    <source>
        <dbReference type="ARBA" id="ARBA00023002"/>
    </source>
</evidence>
<evidence type="ECO:0000313" key="4">
    <source>
        <dbReference type="Proteomes" id="UP001059672"/>
    </source>
</evidence>
<dbReference type="Gene3D" id="3.50.50.60">
    <property type="entry name" value="FAD/NAD(P)-binding domain"/>
    <property type="match status" value="1"/>
</dbReference>
<feature type="domain" description="FAD dependent oxidoreductase" evidence="2">
    <location>
        <begin position="5"/>
        <end position="348"/>
    </location>
</feature>
<keyword evidence="4" id="KW-1185">Reference proteome</keyword>
<evidence type="ECO:0000259" key="2">
    <source>
        <dbReference type="Pfam" id="PF01266"/>
    </source>
</evidence>
<gene>
    <name evidence="3" type="ORF">KDW96_06920</name>
</gene>
<dbReference type="EMBL" id="CP073346">
    <property type="protein sequence ID" value="UTW09031.1"/>
    <property type="molecule type" value="Genomic_DNA"/>
</dbReference>
<dbReference type="RefSeq" id="WP_255839703.1">
    <property type="nucleotide sequence ID" value="NZ_CP073346.1"/>
</dbReference>
<name>A0ABY5H9L4_9PSED</name>
<protein>
    <submittedName>
        <fullName evidence="3">FAD-binding oxidoreductase</fullName>
    </submittedName>
</protein>
<dbReference type="InterPro" id="IPR006076">
    <property type="entry name" value="FAD-dep_OxRdtase"/>
</dbReference>
<proteinExistence type="predicted"/>
<keyword evidence="1" id="KW-0560">Oxidoreductase</keyword>
<dbReference type="SUPFAM" id="SSF51905">
    <property type="entry name" value="FAD/NAD(P)-binding domain"/>
    <property type="match status" value="1"/>
</dbReference>
<reference evidence="3" key="1">
    <citation type="submission" date="2021-04" db="EMBL/GenBank/DDBJ databases">
        <title>Oceanospirillales bacteria with DddD are important DMSP degraders in coastal seawater.</title>
        <authorList>
            <person name="Liu J."/>
        </authorList>
    </citation>
    <scope>NUCLEOTIDE SEQUENCE</scope>
    <source>
        <strain evidence="3">D13-4</strain>
    </source>
</reference>